<protein>
    <recommendedName>
        <fullName evidence="6">Ribosomal protein L28</fullName>
    </recommendedName>
</protein>
<evidence type="ECO:0000313" key="5">
    <source>
        <dbReference type="Proteomes" id="UP000297280"/>
    </source>
</evidence>
<sequence length="212" mass="24864">MPILPSIHPSISRSFTRTFTSTPRIFAKSTKQRLAVEHADVPPYPYGPSQFYKQSNFGLRHWRPNVQRKRLYSPSLGRQIKLRVTTKVLRTIDKAGGLDEYLLGEKTQRIKELGMGGWKLRWRIMQTETIKERFRAQREKMGLPPKEEVYLDENGFGITKEEIMEQVRKYDAAMARNEEVVIDEEAQKATESEIVEENFMAEEQYQERKPIL</sequence>
<dbReference type="Proteomes" id="UP000297280">
    <property type="component" value="Unassembled WGS sequence"/>
</dbReference>
<keyword evidence="2" id="KW-0689">Ribosomal protein</keyword>
<dbReference type="SUPFAM" id="SSF143800">
    <property type="entry name" value="L28p-like"/>
    <property type="match status" value="1"/>
</dbReference>
<evidence type="ECO:0008006" key="6">
    <source>
        <dbReference type="Google" id="ProtNLM"/>
    </source>
</evidence>
<dbReference type="AlphaFoldDB" id="A0A4Z1KQ18"/>
<organism evidence="4 5">
    <name type="scientific">Botrytis porri</name>
    <dbReference type="NCBI Taxonomy" id="87229"/>
    <lineage>
        <taxon>Eukaryota</taxon>
        <taxon>Fungi</taxon>
        <taxon>Dikarya</taxon>
        <taxon>Ascomycota</taxon>
        <taxon>Pezizomycotina</taxon>
        <taxon>Leotiomycetes</taxon>
        <taxon>Helotiales</taxon>
        <taxon>Sclerotiniaceae</taxon>
        <taxon>Botrytis</taxon>
    </lineage>
</organism>
<dbReference type="InterPro" id="IPR037147">
    <property type="entry name" value="Ribosomal_bL28_sf"/>
</dbReference>
<comment type="caution">
    <text evidence="4">The sequence shown here is derived from an EMBL/GenBank/DDBJ whole genome shotgun (WGS) entry which is preliminary data.</text>
</comment>
<accession>A0A4Z1KQ18</accession>
<dbReference type="PANTHER" id="PTHR13528:SF2">
    <property type="entry name" value="LARGE RIBOSOMAL SUBUNIT PROTEIN BL28M"/>
    <property type="match status" value="1"/>
</dbReference>
<keyword evidence="5" id="KW-1185">Reference proteome</keyword>
<dbReference type="EMBL" id="PQXO01000630">
    <property type="protein sequence ID" value="TGO83529.1"/>
    <property type="molecule type" value="Genomic_DNA"/>
</dbReference>
<evidence type="ECO:0000256" key="3">
    <source>
        <dbReference type="ARBA" id="ARBA00023274"/>
    </source>
</evidence>
<dbReference type="GO" id="GO:0003735">
    <property type="term" value="F:structural constituent of ribosome"/>
    <property type="evidence" value="ECO:0007669"/>
    <property type="project" value="InterPro"/>
</dbReference>
<evidence type="ECO:0000256" key="1">
    <source>
        <dbReference type="ARBA" id="ARBA00008760"/>
    </source>
</evidence>
<dbReference type="GO" id="GO:0005762">
    <property type="term" value="C:mitochondrial large ribosomal subunit"/>
    <property type="evidence" value="ECO:0007669"/>
    <property type="project" value="TreeGrafter"/>
</dbReference>
<evidence type="ECO:0000256" key="2">
    <source>
        <dbReference type="ARBA" id="ARBA00022980"/>
    </source>
</evidence>
<reference evidence="4 5" key="1">
    <citation type="submission" date="2017-12" db="EMBL/GenBank/DDBJ databases">
        <title>Comparative genomics of Botrytis spp.</title>
        <authorList>
            <person name="Valero-Jimenez C.A."/>
            <person name="Tapia P."/>
            <person name="Veloso J."/>
            <person name="Silva-Moreno E."/>
            <person name="Staats M."/>
            <person name="Valdes J.H."/>
            <person name="Van Kan J.A.L."/>
        </authorList>
    </citation>
    <scope>NUCLEOTIDE SEQUENCE [LARGE SCALE GENOMIC DNA]</scope>
    <source>
        <strain evidence="4 5">MUCL3349</strain>
    </source>
</reference>
<dbReference type="Gene3D" id="2.30.170.40">
    <property type="entry name" value="Ribosomal protein L28/L24"/>
    <property type="match status" value="1"/>
</dbReference>
<gene>
    <name evidence="4" type="ORF">BPOR_0631g00040</name>
</gene>
<comment type="similarity">
    <text evidence="1">Belongs to the bacterial ribosomal protein bL28 family.</text>
</comment>
<proteinExistence type="inferred from homology"/>
<name>A0A4Z1KQ18_9HELO</name>
<dbReference type="STRING" id="87229.A0A4Z1KQ18"/>
<dbReference type="PANTHER" id="PTHR13528">
    <property type="entry name" value="39S RIBOSOMAL PROTEIN L28, MITOCHONDRIAL"/>
    <property type="match status" value="1"/>
</dbReference>
<keyword evidence="3" id="KW-0687">Ribonucleoprotein</keyword>
<dbReference type="Pfam" id="PF00830">
    <property type="entry name" value="Ribosomal_L28"/>
    <property type="match status" value="1"/>
</dbReference>
<dbReference type="InterPro" id="IPR026569">
    <property type="entry name" value="Ribosomal_bL28"/>
</dbReference>
<dbReference type="InterPro" id="IPR034704">
    <property type="entry name" value="Ribosomal_bL28/bL31-like_sf"/>
</dbReference>
<evidence type="ECO:0000313" key="4">
    <source>
        <dbReference type="EMBL" id="TGO83529.1"/>
    </source>
</evidence>